<gene>
    <name evidence="1" type="ORF">NDR86_11710</name>
</gene>
<proteinExistence type="predicted"/>
<accession>A0A9X2E5P6</accession>
<keyword evidence="2" id="KW-1185">Reference proteome</keyword>
<name>A0A9X2E5P6_9NOCA</name>
<dbReference type="EMBL" id="JAMRXG010000004">
    <property type="protein sequence ID" value="MCM6774140.1"/>
    <property type="molecule type" value="Genomic_DNA"/>
</dbReference>
<dbReference type="AlphaFoldDB" id="A0A9X2E5P6"/>
<protein>
    <submittedName>
        <fullName evidence="1">Uncharacterized protein</fullName>
    </submittedName>
</protein>
<evidence type="ECO:0000313" key="1">
    <source>
        <dbReference type="EMBL" id="MCM6774140.1"/>
    </source>
</evidence>
<organism evidence="1 2">
    <name type="scientific">Nocardia pulmonis</name>
    <dbReference type="NCBI Taxonomy" id="2951408"/>
    <lineage>
        <taxon>Bacteria</taxon>
        <taxon>Bacillati</taxon>
        <taxon>Actinomycetota</taxon>
        <taxon>Actinomycetes</taxon>
        <taxon>Mycobacteriales</taxon>
        <taxon>Nocardiaceae</taxon>
        <taxon>Nocardia</taxon>
    </lineage>
</organism>
<dbReference type="RefSeq" id="WP_251911575.1">
    <property type="nucleotide sequence ID" value="NZ_JAMRXG010000004.1"/>
</dbReference>
<comment type="caution">
    <text evidence="1">The sequence shown here is derived from an EMBL/GenBank/DDBJ whole genome shotgun (WGS) entry which is preliminary data.</text>
</comment>
<dbReference type="Proteomes" id="UP001139157">
    <property type="component" value="Unassembled WGS sequence"/>
</dbReference>
<sequence>MSEGLRFVSSVEELDALPVMSVIMAAKPSCAVFQKWGYQQGRTPKWVRIKSDTPYTAEELSIGMFPLTAPQRSRFVVLYDPSVHGHPNEWESAAVQA</sequence>
<reference evidence="1" key="1">
    <citation type="submission" date="2022-06" db="EMBL/GenBank/DDBJ databases">
        <title>Novel species in genus nocardia.</title>
        <authorList>
            <person name="Li F."/>
        </authorList>
    </citation>
    <scope>NUCLEOTIDE SEQUENCE</scope>
    <source>
        <strain evidence="1">CDC141</strain>
    </source>
</reference>
<evidence type="ECO:0000313" key="2">
    <source>
        <dbReference type="Proteomes" id="UP001139157"/>
    </source>
</evidence>